<dbReference type="Proteomes" id="UP000290572">
    <property type="component" value="Unassembled WGS sequence"/>
</dbReference>
<dbReference type="InterPro" id="IPR036056">
    <property type="entry name" value="Fibrinogen-like_C"/>
</dbReference>
<dbReference type="Gene3D" id="3.90.215.10">
    <property type="entry name" value="Gamma Fibrinogen, chain A, domain 1"/>
    <property type="match status" value="1"/>
</dbReference>
<dbReference type="GO" id="GO:0072377">
    <property type="term" value="P:blood coagulation, common pathway"/>
    <property type="evidence" value="ECO:0007669"/>
    <property type="project" value="TreeGrafter"/>
</dbReference>
<proteinExistence type="predicted"/>
<dbReference type="PROSITE" id="PS00514">
    <property type="entry name" value="FIBRINOGEN_C_1"/>
    <property type="match status" value="1"/>
</dbReference>
<keyword evidence="5" id="KW-0732">Signal</keyword>
<reference evidence="7 8" key="1">
    <citation type="submission" date="2018-03" db="EMBL/GenBank/DDBJ databases">
        <title>Draft genome sequence of Rohu Carp (Labeo rohita).</title>
        <authorList>
            <person name="Das P."/>
            <person name="Kushwaha B."/>
            <person name="Joshi C.G."/>
            <person name="Kumar D."/>
            <person name="Nagpure N.S."/>
            <person name="Sahoo L."/>
            <person name="Das S.P."/>
            <person name="Bit A."/>
            <person name="Patnaik S."/>
            <person name="Meher P.K."/>
            <person name="Jayasankar P."/>
            <person name="Koringa P.G."/>
            <person name="Patel N.V."/>
            <person name="Hinsu A.T."/>
            <person name="Kumar R."/>
            <person name="Pandey M."/>
            <person name="Agarwal S."/>
            <person name="Srivastava S."/>
            <person name="Singh M."/>
            <person name="Iquebal M.A."/>
            <person name="Jaiswal S."/>
            <person name="Angadi U.B."/>
            <person name="Kumar N."/>
            <person name="Raza M."/>
            <person name="Shah T.M."/>
            <person name="Rai A."/>
            <person name="Jena J.K."/>
        </authorList>
    </citation>
    <scope>NUCLEOTIDE SEQUENCE [LARGE SCALE GENOMIC DNA]</scope>
    <source>
        <strain evidence="7">DASCIFA01</strain>
        <tissue evidence="7">Testis</tissue>
    </source>
</reference>
<feature type="signal peptide" evidence="5">
    <location>
        <begin position="1"/>
        <end position="22"/>
    </location>
</feature>
<comment type="subcellular location">
    <subcellularLocation>
        <location evidence="1">Secreted</location>
    </subcellularLocation>
</comment>
<name>A0A498LEJ8_LABRO</name>
<keyword evidence="8" id="KW-1185">Reference proteome</keyword>
<dbReference type="Pfam" id="PF00147">
    <property type="entry name" value="Fibrinogen_C"/>
    <property type="match status" value="1"/>
</dbReference>
<keyword evidence="2" id="KW-0964">Secreted</keyword>
<dbReference type="GO" id="GO:0070527">
    <property type="term" value="P:platelet aggregation"/>
    <property type="evidence" value="ECO:0007669"/>
    <property type="project" value="TreeGrafter"/>
</dbReference>
<keyword evidence="4" id="KW-0325">Glycoprotein</keyword>
<sequence length="396" mass="44898">MCVRVVPLLLLGAYVMCVRVLCQRDILVAGPPNGRCEGSCSATASPPKIHQDSRVRKIPESRKNAQVSDKSDRLIQLQRCMLQHDSVVVSQGDGSDSLVAFLALMAAVLTECDLHCHSQRLREMATRLESVVGNNGEKDLLLLLKSITHSKPNGLKPRTPTVPPSAGLYPQDCHEIYQLGIKENGIYTIQPDPKRPALEAVCDMVSAGGGWTVFQRRFDGQTDFNRTWQEYRDGFGSPQTEHWLGNAVLYALTANGHHTLRITLQDWHEQTRHANYNNFKVAGENQRFRLTARDYHGDAGNAFSYSKQYNHDGRAFSTYDRDHDRYAVGNCARYYGAGWWFDSCLAANLNGRYYHGRYTGITDGIYWGTWYILTDYRTGERYSFKSVEMKTRPRRS</sequence>
<organism evidence="7 8">
    <name type="scientific">Labeo rohita</name>
    <name type="common">Indian major carp</name>
    <name type="synonym">Cyprinus rohita</name>
    <dbReference type="NCBI Taxonomy" id="84645"/>
    <lineage>
        <taxon>Eukaryota</taxon>
        <taxon>Metazoa</taxon>
        <taxon>Chordata</taxon>
        <taxon>Craniata</taxon>
        <taxon>Vertebrata</taxon>
        <taxon>Euteleostomi</taxon>
        <taxon>Actinopterygii</taxon>
        <taxon>Neopterygii</taxon>
        <taxon>Teleostei</taxon>
        <taxon>Ostariophysi</taxon>
        <taxon>Cypriniformes</taxon>
        <taxon>Cyprinidae</taxon>
        <taxon>Labeoninae</taxon>
        <taxon>Labeonini</taxon>
        <taxon>Labeo</taxon>
    </lineage>
</organism>
<dbReference type="STRING" id="84645.A0A498LEJ8"/>
<evidence type="ECO:0000256" key="3">
    <source>
        <dbReference type="ARBA" id="ARBA00023157"/>
    </source>
</evidence>
<evidence type="ECO:0000259" key="6">
    <source>
        <dbReference type="PROSITE" id="PS51406"/>
    </source>
</evidence>
<dbReference type="InterPro" id="IPR002181">
    <property type="entry name" value="Fibrinogen_a/b/g_C_dom"/>
</dbReference>
<dbReference type="EMBL" id="QBIY01013469">
    <property type="protein sequence ID" value="RXN03785.1"/>
    <property type="molecule type" value="Genomic_DNA"/>
</dbReference>
<dbReference type="GO" id="GO:0030674">
    <property type="term" value="F:protein-macromolecule adaptor activity"/>
    <property type="evidence" value="ECO:0007669"/>
    <property type="project" value="TreeGrafter"/>
</dbReference>
<dbReference type="FunFam" id="3.90.215.10:FF:000001">
    <property type="entry name" value="Tenascin isoform 1"/>
    <property type="match status" value="1"/>
</dbReference>
<evidence type="ECO:0000256" key="5">
    <source>
        <dbReference type="SAM" id="SignalP"/>
    </source>
</evidence>
<evidence type="ECO:0000313" key="8">
    <source>
        <dbReference type="Proteomes" id="UP000290572"/>
    </source>
</evidence>
<feature type="domain" description="Fibrinogen C-terminal" evidence="6">
    <location>
        <begin position="164"/>
        <end position="395"/>
    </location>
</feature>
<dbReference type="AlphaFoldDB" id="A0A498LEJ8"/>
<evidence type="ECO:0000313" key="7">
    <source>
        <dbReference type="EMBL" id="RXN03785.1"/>
    </source>
</evidence>
<dbReference type="PANTHER" id="PTHR47221">
    <property type="entry name" value="FIBRINOGEN ALPHA CHAIN"/>
    <property type="match status" value="1"/>
</dbReference>
<dbReference type="GO" id="GO:0005577">
    <property type="term" value="C:fibrinogen complex"/>
    <property type="evidence" value="ECO:0007669"/>
    <property type="project" value="TreeGrafter"/>
</dbReference>
<dbReference type="GO" id="GO:0034116">
    <property type="term" value="P:positive regulation of heterotypic cell-cell adhesion"/>
    <property type="evidence" value="ECO:0007669"/>
    <property type="project" value="TreeGrafter"/>
</dbReference>
<evidence type="ECO:0000256" key="1">
    <source>
        <dbReference type="ARBA" id="ARBA00004613"/>
    </source>
</evidence>
<dbReference type="PROSITE" id="PS51406">
    <property type="entry name" value="FIBRINOGEN_C_2"/>
    <property type="match status" value="1"/>
</dbReference>
<dbReference type="NCBIfam" id="NF040941">
    <property type="entry name" value="GGGWT_bact"/>
    <property type="match status" value="1"/>
</dbReference>
<dbReference type="CDD" id="cd00087">
    <property type="entry name" value="FReD"/>
    <property type="match status" value="1"/>
</dbReference>
<evidence type="ECO:0000256" key="4">
    <source>
        <dbReference type="ARBA" id="ARBA00023180"/>
    </source>
</evidence>
<comment type="caution">
    <text evidence="7">The sequence shown here is derived from an EMBL/GenBank/DDBJ whole genome shotgun (WGS) entry which is preliminary data.</text>
</comment>
<dbReference type="SMART" id="SM00186">
    <property type="entry name" value="FBG"/>
    <property type="match status" value="1"/>
</dbReference>
<dbReference type="PANTHER" id="PTHR47221:SF5">
    <property type="entry name" value="FIBRINOGEN C-TERMINAL DOMAIN-CONTAINING PROTEIN"/>
    <property type="match status" value="1"/>
</dbReference>
<dbReference type="SUPFAM" id="SSF56496">
    <property type="entry name" value="Fibrinogen C-terminal domain-like"/>
    <property type="match status" value="1"/>
</dbReference>
<accession>A0A498LEJ8</accession>
<dbReference type="InterPro" id="IPR014716">
    <property type="entry name" value="Fibrinogen_a/b/g_C_1"/>
</dbReference>
<evidence type="ECO:0000256" key="2">
    <source>
        <dbReference type="ARBA" id="ARBA00022525"/>
    </source>
</evidence>
<protein>
    <submittedName>
        <fullName evidence="7">Fibroleukin-like protein</fullName>
    </submittedName>
</protein>
<gene>
    <name evidence="7" type="ORF">ROHU_013235</name>
</gene>
<dbReference type="GO" id="GO:0005201">
    <property type="term" value="F:extracellular matrix structural constituent"/>
    <property type="evidence" value="ECO:0007669"/>
    <property type="project" value="TreeGrafter"/>
</dbReference>
<dbReference type="InterPro" id="IPR037579">
    <property type="entry name" value="FIB_ANG-like"/>
</dbReference>
<feature type="chain" id="PRO_5019849856" evidence="5">
    <location>
        <begin position="23"/>
        <end position="396"/>
    </location>
</feature>
<keyword evidence="3" id="KW-1015">Disulfide bond</keyword>
<dbReference type="GO" id="GO:0042730">
    <property type="term" value="P:fibrinolysis"/>
    <property type="evidence" value="ECO:0007669"/>
    <property type="project" value="TreeGrafter"/>
</dbReference>
<dbReference type="InterPro" id="IPR020837">
    <property type="entry name" value="Fibrinogen_CS"/>
</dbReference>